<organism evidence="1 2">
    <name type="scientific">Gossypium stocksii</name>
    <dbReference type="NCBI Taxonomy" id="47602"/>
    <lineage>
        <taxon>Eukaryota</taxon>
        <taxon>Viridiplantae</taxon>
        <taxon>Streptophyta</taxon>
        <taxon>Embryophyta</taxon>
        <taxon>Tracheophyta</taxon>
        <taxon>Spermatophyta</taxon>
        <taxon>Magnoliopsida</taxon>
        <taxon>eudicotyledons</taxon>
        <taxon>Gunneridae</taxon>
        <taxon>Pentapetalae</taxon>
        <taxon>rosids</taxon>
        <taxon>malvids</taxon>
        <taxon>Malvales</taxon>
        <taxon>Malvaceae</taxon>
        <taxon>Malvoideae</taxon>
        <taxon>Gossypium</taxon>
    </lineage>
</organism>
<sequence>MKKNYVIEEVVPNELVANAFKADKDAYKKHLDDMLDMGCLMLATMTLELQKQYEDIVTYDMIQHLKELYERQTRQERYKTSKVLFQCKTVEGSPMGTHVLKMIGYIESLEKLGFLLGVELVSDVIL</sequence>
<evidence type="ECO:0000313" key="2">
    <source>
        <dbReference type="Proteomes" id="UP000828251"/>
    </source>
</evidence>
<dbReference type="Proteomes" id="UP000828251">
    <property type="component" value="Unassembled WGS sequence"/>
</dbReference>
<proteinExistence type="predicted"/>
<comment type="caution">
    <text evidence="1">The sequence shown here is derived from an EMBL/GenBank/DDBJ whole genome shotgun (WGS) entry which is preliminary data.</text>
</comment>
<protein>
    <submittedName>
        <fullName evidence="1">Uncharacterized protein</fullName>
    </submittedName>
</protein>
<dbReference type="AlphaFoldDB" id="A0A9D3ZQ83"/>
<reference evidence="1 2" key="1">
    <citation type="journal article" date="2021" name="Plant Biotechnol. J.">
        <title>Multi-omics assisted identification of the key and species-specific regulatory components of drought-tolerant mechanisms in Gossypium stocksii.</title>
        <authorList>
            <person name="Yu D."/>
            <person name="Ke L."/>
            <person name="Zhang D."/>
            <person name="Wu Y."/>
            <person name="Sun Y."/>
            <person name="Mei J."/>
            <person name="Sun J."/>
            <person name="Sun Y."/>
        </authorList>
    </citation>
    <scope>NUCLEOTIDE SEQUENCE [LARGE SCALE GENOMIC DNA]</scope>
    <source>
        <strain evidence="2">cv. E1</strain>
        <tissue evidence="1">Leaf</tissue>
    </source>
</reference>
<dbReference type="OrthoDB" id="999506at2759"/>
<name>A0A9D3ZQ83_9ROSI</name>
<dbReference type="EMBL" id="JAIQCV010000010">
    <property type="protein sequence ID" value="KAH1056423.1"/>
    <property type="molecule type" value="Genomic_DNA"/>
</dbReference>
<gene>
    <name evidence="1" type="ORF">J1N35_034488</name>
</gene>
<keyword evidence="2" id="KW-1185">Reference proteome</keyword>
<accession>A0A9D3ZQ83</accession>
<evidence type="ECO:0000313" key="1">
    <source>
        <dbReference type="EMBL" id="KAH1056423.1"/>
    </source>
</evidence>